<keyword evidence="5 6" id="KW-0472">Membrane</keyword>
<dbReference type="PANTHER" id="PTHR36115">
    <property type="entry name" value="PROLINE-RICH ANTIGEN HOMOLOG-RELATED"/>
    <property type="match status" value="1"/>
</dbReference>
<dbReference type="EMBL" id="NXIF01000027">
    <property type="protein sequence ID" value="PKI80874.1"/>
    <property type="molecule type" value="Genomic_DNA"/>
</dbReference>
<feature type="transmembrane region" description="Helical" evidence="6">
    <location>
        <begin position="18"/>
        <end position="37"/>
    </location>
</feature>
<evidence type="ECO:0000313" key="8">
    <source>
        <dbReference type="EMBL" id="PKI80874.1"/>
    </source>
</evidence>
<keyword evidence="3 6" id="KW-0812">Transmembrane</keyword>
<reference evidence="8 9" key="1">
    <citation type="submission" date="2017-09" db="EMBL/GenBank/DDBJ databases">
        <title>Genomics of the genus Arcobacter.</title>
        <authorList>
            <person name="Perez-Cataluna A."/>
            <person name="Figueras M.J."/>
            <person name="Salas-Masso N."/>
        </authorList>
    </citation>
    <scope>NUCLEOTIDE SEQUENCE [LARGE SCALE GENOMIC DNA]</scope>
    <source>
        <strain evidence="8 9">DSM 18005</strain>
    </source>
</reference>
<comment type="subcellular location">
    <subcellularLocation>
        <location evidence="1">Cell membrane</location>
        <topology evidence="1">Multi-pass membrane protein</topology>
    </subcellularLocation>
</comment>
<evidence type="ECO:0000313" key="9">
    <source>
        <dbReference type="Proteomes" id="UP000233248"/>
    </source>
</evidence>
<evidence type="ECO:0000256" key="1">
    <source>
        <dbReference type="ARBA" id="ARBA00004651"/>
    </source>
</evidence>
<organism evidence="8 9">
    <name type="scientific">Malaciobacter halophilus</name>
    <dbReference type="NCBI Taxonomy" id="197482"/>
    <lineage>
        <taxon>Bacteria</taxon>
        <taxon>Pseudomonadati</taxon>
        <taxon>Campylobacterota</taxon>
        <taxon>Epsilonproteobacteria</taxon>
        <taxon>Campylobacterales</taxon>
        <taxon>Arcobacteraceae</taxon>
        <taxon>Malaciobacter</taxon>
    </lineage>
</organism>
<dbReference type="OrthoDB" id="5358104at2"/>
<dbReference type="KEGG" id="ahs:AHALO_1429"/>
<dbReference type="InterPro" id="IPR010432">
    <property type="entry name" value="RDD"/>
</dbReference>
<gene>
    <name evidence="8" type="ORF">CP960_07680</name>
</gene>
<evidence type="ECO:0000259" key="7">
    <source>
        <dbReference type="Pfam" id="PF06271"/>
    </source>
</evidence>
<keyword evidence="2" id="KW-1003">Cell membrane</keyword>
<dbReference type="GO" id="GO:0005886">
    <property type="term" value="C:plasma membrane"/>
    <property type="evidence" value="ECO:0007669"/>
    <property type="project" value="UniProtKB-SubCell"/>
</dbReference>
<protein>
    <submittedName>
        <fullName evidence="8">RDD family protein</fullName>
    </submittedName>
</protein>
<evidence type="ECO:0000256" key="6">
    <source>
        <dbReference type="SAM" id="Phobius"/>
    </source>
</evidence>
<dbReference type="InterPro" id="IPR051791">
    <property type="entry name" value="Pra-immunoreactive"/>
</dbReference>
<proteinExistence type="predicted"/>
<dbReference type="Proteomes" id="UP000233248">
    <property type="component" value="Unassembled WGS sequence"/>
</dbReference>
<evidence type="ECO:0000256" key="3">
    <source>
        <dbReference type="ARBA" id="ARBA00022692"/>
    </source>
</evidence>
<sequence length="145" mass="16476">MSGSNNTNLQLASMRSRALAFVIDDFLITLLVVIVFWDTIAATTDDAAVVLAIMNQFIWPVLFIKFVYHSFFVWYYGATIGKIIVKIKVIDYNHLGRVSLLSSMFRSAGRIISEMFFYIGFLVGFFNDGKQTFHDKIGRTLVVDV</sequence>
<dbReference type="Pfam" id="PF06271">
    <property type="entry name" value="RDD"/>
    <property type="match status" value="1"/>
</dbReference>
<feature type="transmembrane region" description="Helical" evidence="6">
    <location>
        <begin position="57"/>
        <end position="78"/>
    </location>
</feature>
<comment type="caution">
    <text evidence="8">The sequence shown here is derived from an EMBL/GenBank/DDBJ whole genome shotgun (WGS) entry which is preliminary data.</text>
</comment>
<dbReference type="AlphaFoldDB" id="A0A2N1J301"/>
<name>A0A2N1J301_9BACT</name>
<keyword evidence="4 6" id="KW-1133">Transmembrane helix</keyword>
<evidence type="ECO:0000256" key="5">
    <source>
        <dbReference type="ARBA" id="ARBA00023136"/>
    </source>
</evidence>
<keyword evidence="9" id="KW-1185">Reference proteome</keyword>
<dbReference type="RefSeq" id="WP_101184833.1">
    <property type="nucleotide sequence ID" value="NZ_CP031218.1"/>
</dbReference>
<evidence type="ECO:0000256" key="4">
    <source>
        <dbReference type="ARBA" id="ARBA00022989"/>
    </source>
</evidence>
<feature type="domain" description="RDD" evidence="7">
    <location>
        <begin position="12"/>
        <end position="138"/>
    </location>
</feature>
<accession>A0A2N1J301</accession>
<evidence type="ECO:0000256" key="2">
    <source>
        <dbReference type="ARBA" id="ARBA00022475"/>
    </source>
</evidence>
<feature type="transmembrane region" description="Helical" evidence="6">
    <location>
        <begin position="107"/>
        <end position="126"/>
    </location>
</feature>